<dbReference type="EMBL" id="SGXF01000001">
    <property type="protein sequence ID" value="RZT02886.1"/>
    <property type="molecule type" value="Genomic_DNA"/>
</dbReference>
<organism evidence="1 2">
    <name type="scientific">Cuneatibacter caecimuris</name>
    <dbReference type="NCBI Taxonomy" id="1796618"/>
    <lineage>
        <taxon>Bacteria</taxon>
        <taxon>Bacillati</taxon>
        <taxon>Bacillota</taxon>
        <taxon>Clostridia</taxon>
        <taxon>Lachnospirales</taxon>
        <taxon>Lachnospiraceae</taxon>
        <taxon>Cuneatibacter</taxon>
    </lineage>
</organism>
<accession>A0A4Q7PRB7</accession>
<evidence type="ECO:0000313" key="2">
    <source>
        <dbReference type="Proteomes" id="UP000292927"/>
    </source>
</evidence>
<sequence>MMNVQYLLNKVNEEGYEVVAIRHLAGDEEYEVGDMCRDSYDWDVENDQSSYYSEEPVMLDGTCGFHIEGFRDLDTDEIEEATEIFERARKEARYQGKMVVIAGHRFTYGNDEHEVIIRDAEVIAIED</sequence>
<comment type="caution">
    <text evidence="1">The sequence shown here is derived from an EMBL/GenBank/DDBJ whole genome shotgun (WGS) entry which is preliminary data.</text>
</comment>
<protein>
    <submittedName>
        <fullName evidence="1">Uncharacterized protein</fullName>
    </submittedName>
</protein>
<name>A0A4Q7PRB7_9FIRM</name>
<reference evidence="1 2" key="1">
    <citation type="submission" date="2019-02" db="EMBL/GenBank/DDBJ databases">
        <title>Genomic Encyclopedia of Type Strains, Phase IV (KMG-IV): sequencing the most valuable type-strain genomes for metagenomic binning, comparative biology and taxonomic classification.</title>
        <authorList>
            <person name="Goeker M."/>
        </authorList>
    </citation>
    <scope>NUCLEOTIDE SEQUENCE [LARGE SCALE GENOMIC DNA]</scope>
    <source>
        <strain evidence="1 2">DSM 29486</strain>
    </source>
</reference>
<evidence type="ECO:0000313" key="1">
    <source>
        <dbReference type="EMBL" id="RZT02886.1"/>
    </source>
</evidence>
<proteinExistence type="predicted"/>
<dbReference type="Proteomes" id="UP000292927">
    <property type="component" value="Unassembled WGS sequence"/>
</dbReference>
<dbReference type="RefSeq" id="WP_130433643.1">
    <property type="nucleotide sequence ID" value="NZ_SGXF01000001.1"/>
</dbReference>
<dbReference type="AlphaFoldDB" id="A0A4Q7PRB7"/>
<dbReference type="OrthoDB" id="2085263at2"/>
<keyword evidence="2" id="KW-1185">Reference proteome</keyword>
<gene>
    <name evidence="1" type="ORF">EV209_1016</name>
</gene>